<accession>A0ABT9ZUM1</accession>
<gene>
    <name evidence="1" type="ORF">J2S74_001526</name>
</gene>
<comment type="caution">
    <text evidence="1">The sequence shown here is derived from an EMBL/GenBank/DDBJ whole genome shotgun (WGS) entry which is preliminary data.</text>
</comment>
<protein>
    <submittedName>
        <fullName evidence="1">Uncharacterized protein</fullName>
    </submittedName>
</protein>
<reference evidence="1 2" key="1">
    <citation type="submission" date="2023-07" db="EMBL/GenBank/DDBJ databases">
        <title>Genomic Encyclopedia of Type Strains, Phase IV (KMG-IV): sequencing the most valuable type-strain genomes for metagenomic binning, comparative biology and taxonomic classification.</title>
        <authorList>
            <person name="Goeker M."/>
        </authorList>
    </citation>
    <scope>NUCLEOTIDE SEQUENCE [LARGE SCALE GENOMIC DNA]</scope>
    <source>
        <strain evidence="1 2">DSM 9768</strain>
    </source>
</reference>
<evidence type="ECO:0000313" key="2">
    <source>
        <dbReference type="Proteomes" id="UP001230005"/>
    </source>
</evidence>
<name>A0ABT9ZUM1_9BACI</name>
<proteinExistence type="predicted"/>
<keyword evidence="2" id="KW-1185">Reference proteome</keyword>
<organism evidence="1 2">
    <name type="scientific">Evansella vedderi</name>
    <dbReference type="NCBI Taxonomy" id="38282"/>
    <lineage>
        <taxon>Bacteria</taxon>
        <taxon>Bacillati</taxon>
        <taxon>Bacillota</taxon>
        <taxon>Bacilli</taxon>
        <taxon>Bacillales</taxon>
        <taxon>Bacillaceae</taxon>
        <taxon>Evansella</taxon>
    </lineage>
</organism>
<dbReference type="RefSeq" id="WP_307323679.1">
    <property type="nucleotide sequence ID" value="NZ_JAUSUG010000004.1"/>
</dbReference>
<dbReference type="Proteomes" id="UP001230005">
    <property type="component" value="Unassembled WGS sequence"/>
</dbReference>
<evidence type="ECO:0000313" key="1">
    <source>
        <dbReference type="EMBL" id="MDQ0254153.1"/>
    </source>
</evidence>
<sequence>MEENFETYYRRRVKEEQEILKGLGYSEGQLREIYKQEYEYKQSRPKLELQLEPQLVNYALVQGYLPEKWEMLRDGKLLGSDDELVDVLNLIIYNLGIRKSFDSIPRKLIEEYVEEPSKEGRARVGLHKKETEPVDVELKKLDKMTKEVCEEDIDMIDMPLDRTGRIIKELELMLTGDFFSNELAEKIADLVQCVKNNKINLFDYRRSYSREKYGKDIIDAIAKADTRQKQKGNKHKT</sequence>
<dbReference type="EMBL" id="JAUSUG010000004">
    <property type="protein sequence ID" value="MDQ0254153.1"/>
    <property type="molecule type" value="Genomic_DNA"/>
</dbReference>